<protein>
    <submittedName>
        <fullName evidence="1">Uncharacterized protein</fullName>
    </submittedName>
</protein>
<reference evidence="1" key="1">
    <citation type="journal article" date="2022" name="Int. J. Mol. Sci.">
        <title>Draft Genome of Tanacetum Coccineum: Genomic Comparison of Closely Related Tanacetum-Family Plants.</title>
        <authorList>
            <person name="Yamashiro T."/>
            <person name="Shiraishi A."/>
            <person name="Nakayama K."/>
            <person name="Satake H."/>
        </authorList>
    </citation>
    <scope>NUCLEOTIDE SEQUENCE</scope>
</reference>
<reference evidence="1" key="2">
    <citation type="submission" date="2022-01" db="EMBL/GenBank/DDBJ databases">
        <authorList>
            <person name="Yamashiro T."/>
            <person name="Shiraishi A."/>
            <person name="Satake H."/>
            <person name="Nakayama K."/>
        </authorList>
    </citation>
    <scope>NUCLEOTIDE SEQUENCE</scope>
</reference>
<organism evidence="1 2">
    <name type="scientific">Tanacetum coccineum</name>
    <dbReference type="NCBI Taxonomy" id="301880"/>
    <lineage>
        <taxon>Eukaryota</taxon>
        <taxon>Viridiplantae</taxon>
        <taxon>Streptophyta</taxon>
        <taxon>Embryophyta</taxon>
        <taxon>Tracheophyta</taxon>
        <taxon>Spermatophyta</taxon>
        <taxon>Magnoliopsida</taxon>
        <taxon>eudicotyledons</taxon>
        <taxon>Gunneridae</taxon>
        <taxon>Pentapetalae</taxon>
        <taxon>asterids</taxon>
        <taxon>campanulids</taxon>
        <taxon>Asterales</taxon>
        <taxon>Asteraceae</taxon>
        <taxon>Asteroideae</taxon>
        <taxon>Anthemideae</taxon>
        <taxon>Anthemidinae</taxon>
        <taxon>Tanacetum</taxon>
    </lineage>
</organism>
<name>A0ABQ5F6U9_9ASTR</name>
<dbReference type="EMBL" id="BQNB010017069">
    <property type="protein sequence ID" value="GJT59000.1"/>
    <property type="molecule type" value="Genomic_DNA"/>
</dbReference>
<gene>
    <name evidence="1" type="ORF">Tco_1002533</name>
</gene>
<dbReference type="Proteomes" id="UP001151760">
    <property type="component" value="Unassembled WGS sequence"/>
</dbReference>
<accession>A0ABQ5F6U9</accession>
<evidence type="ECO:0000313" key="1">
    <source>
        <dbReference type="EMBL" id="GJT59000.1"/>
    </source>
</evidence>
<sequence>MALQLMPLELSSQNPPVKPFDHRNKVESTDVIDTQMLTSLLAIKVAEALAAIACDSVLQALKEENNVGFNSFPEQVHMQHKEFHAVMHENYMVLEGAVGLLTRWYETRIQFGIATLQKVTESNLLLAHC</sequence>
<comment type="caution">
    <text evidence="1">The sequence shown here is derived from an EMBL/GenBank/DDBJ whole genome shotgun (WGS) entry which is preliminary data.</text>
</comment>
<keyword evidence="2" id="KW-1185">Reference proteome</keyword>
<proteinExistence type="predicted"/>
<evidence type="ECO:0000313" key="2">
    <source>
        <dbReference type="Proteomes" id="UP001151760"/>
    </source>
</evidence>